<gene>
    <name evidence="4" type="primary">LOC108979995</name>
</gene>
<feature type="domain" description="DUF7915" evidence="2">
    <location>
        <begin position="165"/>
        <end position="314"/>
    </location>
</feature>
<organism evidence="3 4">
    <name type="scientific">Juglans regia</name>
    <name type="common">English walnut</name>
    <dbReference type="NCBI Taxonomy" id="51240"/>
    <lineage>
        <taxon>Eukaryota</taxon>
        <taxon>Viridiplantae</taxon>
        <taxon>Streptophyta</taxon>
        <taxon>Embryophyta</taxon>
        <taxon>Tracheophyta</taxon>
        <taxon>Spermatophyta</taxon>
        <taxon>Magnoliopsida</taxon>
        <taxon>eudicotyledons</taxon>
        <taxon>Gunneridae</taxon>
        <taxon>Pentapetalae</taxon>
        <taxon>rosids</taxon>
        <taxon>fabids</taxon>
        <taxon>Fagales</taxon>
        <taxon>Juglandaceae</taxon>
        <taxon>Juglans</taxon>
    </lineage>
</organism>
<evidence type="ECO:0000313" key="3">
    <source>
        <dbReference type="Proteomes" id="UP000235220"/>
    </source>
</evidence>
<proteinExistence type="predicted"/>
<dbReference type="Proteomes" id="UP000235220">
    <property type="component" value="Chromosome 7"/>
</dbReference>
<dbReference type="Gramene" id="Jr07_17190_p1">
    <property type="protein sequence ID" value="cds.Jr07_17190_p1"/>
    <property type="gene ID" value="Jr07_17190"/>
</dbReference>
<dbReference type="InterPro" id="IPR057235">
    <property type="entry name" value="DUF7913"/>
</dbReference>
<dbReference type="Pfam" id="PF25500">
    <property type="entry name" value="DUF7913"/>
    <property type="match status" value="1"/>
</dbReference>
<evidence type="ECO:0000313" key="4">
    <source>
        <dbReference type="RefSeq" id="XP_018806350.1"/>
    </source>
</evidence>
<name>A0A2I4DGT0_JUGRE</name>
<accession>A0A2I4DGT0</accession>
<feature type="domain" description="DUF7913" evidence="1">
    <location>
        <begin position="11"/>
        <end position="129"/>
    </location>
</feature>
<dbReference type="OrthoDB" id="1909634at2759"/>
<dbReference type="FunCoup" id="A0A2I4DGT0">
    <property type="interactions" value="527"/>
</dbReference>
<dbReference type="AlphaFoldDB" id="A0A2I4DGT0"/>
<dbReference type="InterPro" id="IPR057237">
    <property type="entry name" value="DUF7915"/>
</dbReference>
<dbReference type="KEGG" id="jre:108979995"/>
<protein>
    <submittedName>
        <fullName evidence="4">Uncharacterized protein LOC108979995 isoform X2</fullName>
    </submittedName>
</protein>
<dbReference type="PANTHER" id="PTHR33913:SF1">
    <property type="entry name" value="DRBM DOMAIN-CONTAINING PROTEIN"/>
    <property type="match status" value="1"/>
</dbReference>
<dbReference type="Pfam" id="PF25502">
    <property type="entry name" value="DUF7915"/>
    <property type="match status" value="1"/>
</dbReference>
<dbReference type="GeneID" id="108979995"/>
<dbReference type="PANTHER" id="PTHR33913">
    <property type="entry name" value="ALEURONE LAYER MORPHOGENESIS PROTEIN"/>
    <property type="match status" value="1"/>
</dbReference>
<evidence type="ECO:0000259" key="2">
    <source>
        <dbReference type="Pfam" id="PF25502"/>
    </source>
</evidence>
<reference evidence="4" key="1">
    <citation type="submission" date="2025-08" db="UniProtKB">
        <authorList>
            <consortium name="RefSeq"/>
        </authorList>
    </citation>
    <scope>IDENTIFICATION</scope>
    <source>
        <tissue evidence="4">Leaves</tissue>
    </source>
</reference>
<evidence type="ECO:0000259" key="1">
    <source>
        <dbReference type="Pfam" id="PF25500"/>
    </source>
</evidence>
<dbReference type="RefSeq" id="XP_018806350.1">
    <property type="nucleotide sequence ID" value="XM_018950805.2"/>
</dbReference>
<keyword evidence="3" id="KW-1185">Reference proteome</keyword>
<sequence>MVAGEMVESDICPAEDAVQAFLEYLVEPMLPAKSFLQGTPSQSLQQSVAKQLHAIVLLYNYYLRKRHPQLEVLGFEAFCKLVVILKPALLAHMKLMQRSDDTELDDLEKQLSVTERTIMEACDISTKLDASKDVPNIEGWPMSKVSVLLFDYKKENCFLLFSSTTQGVWSVIEKDVDISNLNSEGQVEAKQMNRKRRVIRKPSKEDPNVNESALLQLAYLAVKEATGINQTDLVVSESHVVCSLSKEKTAVRFYIIYCTQSVNEEGFQVPVKDALESLQGPLVRKSSSRWMVTPLVDYFHMLPYAGIVSTWLSREVASGLQDARVGGGNSNLNGPDRTENDLRVVEGNSNLNSPDRTEKLCIPEIHKSGNSPHIDDGLVGIFCNETKSNDTESLEEKNKNVCSLTGLSGSLNRPHNMDVNESFMVSSQNGEKCNKIADTIQVDNHQEKTSNFRESDLKGSTSIIEVKDEMEDSMVGPGITECGDKQNADGNRTYDNMLTAQDVIGDHDLVTCQSNSINLYKLQNTIASKQSDLSASALRVLLRKRDELSLQLHKIEDEIAQCDKKIQKILNGTG</sequence>
<dbReference type="STRING" id="51240.A0A2I4DGT0"/>